<accession>A0A5A9P723</accession>
<dbReference type="Proteomes" id="UP000324632">
    <property type="component" value="Chromosome 9"/>
</dbReference>
<sequence>MGLIDRSMQKHWSMKLSRLSHNDSTPLMLARVLITATCSSSSPSSSTLQETHVNIQSLRLKEFHGGSPARFSCVSYAHLTPPCSPAPHNAHLRPTMLTCAPPSSPAPHHAHLGPPVLTCAPPSSPAPHHAHLGPTMLTCAPPSSPAPHHAHLRPTILTCAPPCSPAPHHACLRPTVLTCAPPCSPAPHYSHL</sequence>
<gene>
    <name evidence="1" type="ORF">E1301_Tti009434</name>
</gene>
<comment type="caution">
    <text evidence="1">The sequence shown here is derived from an EMBL/GenBank/DDBJ whole genome shotgun (WGS) entry which is preliminary data.</text>
</comment>
<protein>
    <submittedName>
        <fullName evidence="1">Uncharacterized protein</fullName>
    </submittedName>
</protein>
<reference evidence="1 2" key="1">
    <citation type="journal article" date="2019" name="Mol. Ecol. Resour.">
        <title>Chromosome-level genome assembly of Triplophysa tibetana, a fish adapted to the harsh high-altitude environment of the Tibetan Plateau.</title>
        <authorList>
            <person name="Yang X."/>
            <person name="Liu H."/>
            <person name="Ma Z."/>
            <person name="Zou Y."/>
            <person name="Zou M."/>
            <person name="Mao Y."/>
            <person name="Li X."/>
            <person name="Wang H."/>
            <person name="Chen T."/>
            <person name="Wang W."/>
            <person name="Yang R."/>
        </authorList>
    </citation>
    <scope>NUCLEOTIDE SEQUENCE [LARGE SCALE GENOMIC DNA]</scope>
    <source>
        <strain evidence="1">TTIB1903HZAU</strain>
        <tissue evidence="1">Muscle</tissue>
    </source>
</reference>
<evidence type="ECO:0000313" key="2">
    <source>
        <dbReference type="Proteomes" id="UP000324632"/>
    </source>
</evidence>
<name>A0A5A9P723_9TELE</name>
<dbReference type="AlphaFoldDB" id="A0A5A9P723"/>
<proteinExistence type="predicted"/>
<keyword evidence="2" id="KW-1185">Reference proteome</keyword>
<dbReference type="EMBL" id="SOYY01000009">
    <property type="protein sequence ID" value="KAA0716487.1"/>
    <property type="molecule type" value="Genomic_DNA"/>
</dbReference>
<evidence type="ECO:0000313" key="1">
    <source>
        <dbReference type="EMBL" id="KAA0716487.1"/>
    </source>
</evidence>
<organism evidence="1 2">
    <name type="scientific">Triplophysa tibetana</name>
    <dbReference type="NCBI Taxonomy" id="1572043"/>
    <lineage>
        <taxon>Eukaryota</taxon>
        <taxon>Metazoa</taxon>
        <taxon>Chordata</taxon>
        <taxon>Craniata</taxon>
        <taxon>Vertebrata</taxon>
        <taxon>Euteleostomi</taxon>
        <taxon>Actinopterygii</taxon>
        <taxon>Neopterygii</taxon>
        <taxon>Teleostei</taxon>
        <taxon>Ostariophysi</taxon>
        <taxon>Cypriniformes</taxon>
        <taxon>Nemacheilidae</taxon>
        <taxon>Triplophysa</taxon>
    </lineage>
</organism>